<dbReference type="Gene3D" id="3.60.40.10">
    <property type="entry name" value="PPM-type phosphatase domain"/>
    <property type="match status" value="1"/>
</dbReference>
<dbReference type="Proteomes" id="UP000438196">
    <property type="component" value="Unassembled WGS sequence"/>
</dbReference>
<dbReference type="AlphaFoldDB" id="A0A6I3WBN2"/>
<name>A0A6I3WBN2_9PSED</name>
<evidence type="ECO:0000313" key="3">
    <source>
        <dbReference type="Proteomes" id="UP000438196"/>
    </source>
</evidence>
<dbReference type="EMBL" id="WNNK01000040">
    <property type="protein sequence ID" value="MUF08130.1"/>
    <property type="molecule type" value="Genomic_DNA"/>
</dbReference>
<organism evidence="2 3">
    <name type="scientific">Pseudomonas spelaei</name>
    <dbReference type="NCBI Taxonomy" id="1055469"/>
    <lineage>
        <taxon>Bacteria</taxon>
        <taxon>Pseudomonadati</taxon>
        <taxon>Pseudomonadota</taxon>
        <taxon>Gammaproteobacteria</taxon>
        <taxon>Pseudomonadales</taxon>
        <taxon>Pseudomonadaceae</taxon>
        <taxon>Pseudomonas</taxon>
    </lineage>
</organism>
<reference evidence="2 3" key="1">
    <citation type="submission" date="2019-11" db="EMBL/GenBank/DDBJ databases">
        <title>Pseudomonas karstica sp. nov. and Pseudomonas spelaei sp. nov. from karst caves.</title>
        <authorList>
            <person name="Zeman M."/>
        </authorList>
    </citation>
    <scope>NUCLEOTIDE SEQUENCE [LARGE SCALE GENOMIC DNA]</scope>
    <source>
        <strain evidence="2 3">CCM 7893</strain>
    </source>
</reference>
<dbReference type="RefSeq" id="WP_155586242.1">
    <property type="nucleotide sequence ID" value="NZ_JBHSTH010000015.1"/>
</dbReference>
<dbReference type="SUPFAM" id="SSF81606">
    <property type="entry name" value="PP2C-like"/>
    <property type="match status" value="1"/>
</dbReference>
<protein>
    <submittedName>
        <fullName evidence="2">Protein phosphatase 2C family protein</fullName>
    </submittedName>
</protein>
<feature type="region of interest" description="Disordered" evidence="1">
    <location>
        <begin position="1"/>
        <end position="20"/>
    </location>
</feature>
<keyword evidence="3" id="KW-1185">Reference proteome</keyword>
<accession>A0A6I3WBN2</accession>
<evidence type="ECO:0000313" key="2">
    <source>
        <dbReference type="EMBL" id="MUF08130.1"/>
    </source>
</evidence>
<feature type="compositionally biased region" description="Polar residues" evidence="1">
    <location>
        <begin position="1"/>
        <end position="14"/>
    </location>
</feature>
<dbReference type="InterPro" id="IPR036457">
    <property type="entry name" value="PPM-type-like_dom_sf"/>
</dbReference>
<comment type="caution">
    <text evidence="2">The sequence shown here is derived from an EMBL/GenBank/DDBJ whole genome shotgun (WGS) entry which is preliminary data.</text>
</comment>
<proteinExistence type="predicted"/>
<gene>
    <name evidence="2" type="ORF">GNF76_27705</name>
</gene>
<dbReference type="OrthoDB" id="7004480at2"/>
<evidence type="ECO:0000256" key="1">
    <source>
        <dbReference type="SAM" id="MobiDB-lite"/>
    </source>
</evidence>
<sequence length="223" mass="24724">MTLHLTVTRQGTNRTENRDITGSAHNTGVYLYVIADGTSKLGSSELARTLAQHVLTSFSRVHPSDISCPDKTLELTLISLNEVRSTLCSNYPVASTSYLVLLVHGQTAISIHAGDCCLGRIEEDLSVNWLSPPHCVLNWKGDQSHDHIASSPARKTLWNCMSYRRPHEPHIQSLQTIPDTKWILATDGFWAELSTEKQLNAIASQSLDDCPSEDDITFMLLQP</sequence>